<comment type="caution">
    <text evidence="1">The sequence shown here is derived from an EMBL/GenBank/DDBJ whole genome shotgun (WGS) entry which is preliminary data.</text>
</comment>
<dbReference type="AlphaFoldDB" id="A0A842I5I7"/>
<proteinExistence type="predicted"/>
<keyword evidence="2" id="KW-1185">Reference proteome</keyword>
<dbReference type="EMBL" id="JACLQD010000001">
    <property type="protein sequence ID" value="MBC2834683.1"/>
    <property type="molecule type" value="Genomic_DNA"/>
</dbReference>
<dbReference type="RefSeq" id="WP_185796260.1">
    <property type="nucleotide sequence ID" value="NZ_JACLQD010000001.1"/>
</dbReference>
<sequence>MTERPEFPPLGALTLNPEQVAILHLFDRLRVLEEAFQREVLKNERAQRGLRSHIEMLKAKVNSLQREVRS</sequence>
<reference evidence="1 2" key="1">
    <citation type="journal article" date="2017" name="Int. J. Syst. Evol. Microbiol.">
        <title>Gemmobacter straminiformis sp. nov., isolated from an artificial fountain.</title>
        <authorList>
            <person name="Kang J.Y."/>
            <person name="Kim M.J."/>
            <person name="Chun J."/>
            <person name="Son K.P."/>
            <person name="Jahng K.Y."/>
        </authorList>
    </citation>
    <scope>NUCLEOTIDE SEQUENCE [LARGE SCALE GENOMIC DNA]</scope>
    <source>
        <strain evidence="1 2">CAM-8</strain>
    </source>
</reference>
<protein>
    <submittedName>
        <fullName evidence="1">Uncharacterized protein</fullName>
    </submittedName>
</protein>
<evidence type="ECO:0000313" key="1">
    <source>
        <dbReference type="EMBL" id="MBC2834683.1"/>
    </source>
</evidence>
<dbReference type="Proteomes" id="UP000555411">
    <property type="component" value="Unassembled WGS sequence"/>
</dbReference>
<accession>A0A842I5I7</accession>
<organism evidence="1 2">
    <name type="scientific">Paragemmobacter straminiformis</name>
    <dbReference type="NCBI Taxonomy" id="2045119"/>
    <lineage>
        <taxon>Bacteria</taxon>
        <taxon>Pseudomonadati</taxon>
        <taxon>Pseudomonadota</taxon>
        <taxon>Alphaproteobacteria</taxon>
        <taxon>Rhodobacterales</taxon>
        <taxon>Paracoccaceae</taxon>
        <taxon>Paragemmobacter</taxon>
    </lineage>
</organism>
<name>A0A842I5I7_9RHOB</name>
<evidence type="ECO:0000313" key="2">
    <source>
        <dbReference type="Proteomes" id="UP000555411"/>
    </source>
</evidence>
<gene>
    <name evidence="1" type="ORF">H7F16_04145</name>
</gene>